<evidence type="ECO:0000313" key="3">
    <source>
        <dbReference type="Proteomes" id="UP000198935"/>
    </source>
</evidence>
<keyword evidence="1" id="KW-0175">Coiled coil</keyword>
<organism evidence="2 3">
    <name type="scientific">Evansella caseinilytica</name>
    <dbReference type="NCBI Taxonomy" id="1503961"/>
    <lineage>
        <taxon>Bacteria</taxon>
        <taxon>Bacillati</taxon>
        <taxon>Bacillota</taxon>
        <taxon>Bacilli</taxon>
        <taxon>Bacillales</taxon>
        <taxon>Bacillaceae</taxon>
        <taxon>Evansella</taxon>
    </lineage>
</organism>
<accession>A0A1H3PPF9</accession>
<evidence type="ECO:0000256" key="1">
    <source>
        <dbReference type="SAM" id="Coils"/>
    </source>
</evidence>
<dbReference type="Proteomes" id="UP000198935">
    <property type="component" value="Unassembled WGS sequence"/>
</dbReference>
<proteinExistence type="predicted"/>
<dbReference type="STRING" id="1503961.SAMN05421736_105141"/>
<sequence>MRKVLFTVYFTGLILIAITACTDGDADDLDFMENADETDVETLLAANEKLLEQLEKEKVEADLLKERIQELEEENAVFKDDLLTYKQQMIELEDGYEQELSLRNQLDDMAKNIFMAMDEKNHEFLQNSVADNVIVVPSSEVLETYAPDDQLDTFHYLQLNDVKYIRQVDFFYDKGENRFVTEYFIYSVGDKNPGYNGEVELIFTYEDSWKLSSIKYKY</sequence>
<gene>
    <name evidence="2" type="ORF">SAMN05421736_105141</name>
</gene>
<dbReference type="AlphaFoldDB" id="A0A1H3PPF9"/>
<protein>
    <submittedName>
        <fullName evidence="2">Uncharacterized protein</fullName>
    </submittedName>
</protein>
<keyword evidence="3" id="KW-1185">Reference proteome</keyword>
<dbReference type="OrthoDB" id="2883880at2"/>
<dbReference type="EMBL" id="FNPI01000005">
    <property type="protein sequence ID" value="SDZ02916.1"/>
    <property type="molecule type" value="Genomic_DNA"/>
</dbReference>
<reference evidence="3" key="1">
    <citation type="submission" date="2016-10" db="EMBL/GenBank/DDBJ databases">
        <authorList>
            <person name="Varghese N."/>
            <person name="Submissions S."/>
        </authorList>
    </citation>
    <scope>NUCLEOTIDE SEQUENCE [LARGE SCALE GENOMIC DNA]</scope>
    <source>
        <strain evidence="3">SP</strain>
    </source>
</reference>
<dbReference type="PROSITE" id="PS51257">
    <property type="entry name" value="PROKAR_LIPOPROTEIN"/>
    <property type="match status" value="1"/>
</dbReference>
<name>A0A1H3PPF9_9BACI</name>
<feature type="coiled-coil region" evidence="1">
    <location>
        <begin position="37"/>
        <end position="88"/>
    </location>
</feature>
<evidence type="ECO:0000313" key="2">
    <source>
        <dbReference type="EMBL" id="SDZ02916.1"/>
    </source>
</evidence>